<dbReference type="FunFam" id="2.10.50.30:FF:000002">
    <property type="entry name" value="Vomeronasal 2 receptor, h1"/>
    <property type="match status" value="1"/>
</dbReference>
<evidence type="ECO:0000256" key="8">
    <source>
        <dbReference type="ARBA" id="ARBA00023136"/>
    </source>
</evidence>
<keyword evidence="9 15" id="KW-0675">Receptor</keyword>
<proteinExistence type="inferred from homology"/>
<dbReference type="GO" id="GO:0004930">
    <property type="term" value="F:G protein-coupled receptor activity"/>
    <property type="evidence" value="ECO:0000318"/>
    <property type="project" value="GO_Central"/>
</dbReference>
<dbReference type="PROSITE" id="PS50259">
    <property type="entry name" value="G_PROTEIN_RECEP_F3_4"/>
    <property type="match status" value="1"/>
</dbReference>
<feature type="transmembrane region" description="Helical" evidence="12">
    <location>
        <begin position="598"/>
        <end position="622"/>
    </location>
</feature>
<keyword evidence="7" id="KW-0297">G-protein coupled receptor</keyword>
<sequence>MLNIPEDLPSRRQRVYYCLSILLYSEVGFGAFKEVPWFHFEFYQQFQALRYAVEEINRSSELLPNHTLGFYAYDGCCVLRSELWGTLWMLTGLSQAIPNYCCQEIPPLVAIIGHSLSSHSILLAHILGLYKFPQISYYSTSSLLNDRIQFPSFFRTVPSDVFQSRGLAQLVVYFNWTWVGLLAVNDEYGNEATELIKQEIIKEGACIAYTIHISSNLVYKNLPSTVKIIKESSANVIIVFSVDTYLIPLLEEMLKQNITGKTLVASEAWSISTDLSVGKYSSILSGSIGFAFHSSEIQGFKDYLNSINLMTTPGIPWLQRLWEEIFGCRLSSMTNLTVKISNVDQPCTRDENLELVQNSYNDVSSLRSSYNIYTAVYVIAKALDDFSHCQPLDGPLTGGKCSDLRNIKPWQLLKYFYKVKVKMDNKRMVYFDKNGNPPAVYDIVNWQPRADGTMKQVKVGSYDVQYESGEIFSINTSLIWWATVNQKTPLSVCSESCPVGFKKVIKRGEPLCCFQCIPCAQGEISNQTDSFECWSCPWDTWPNNKRDRCFPKPTEFLSYNDPLGITMAATSSFSSVVPVFIFQLFIQYKSTPIVRANNFHVSCILLVSLSLCFLCALAFIGYPQPEKCLLRQAAFGLVFALCVSCILAKTIIVVFAFKATKPGSNLKKWTTPYVPYMIIVICTLIQFILCIFWLSVSPPFPQYNIEAKPGIIVVECNENSPFAFWCMLGYLGFLASVSFTVAFLARRLPDNFNEAKLITFSTLAFLSVWVYFIPASLSAQGTYTVSMEVFAILISSWALVACMFFPKCFIILFKPNMNSKENLMGKNINRKIMVKKDLSNVQSVLTFQYILLRFHDVEKELESR</sequence>
<keyword evidence="8 12" id="KW-0472">Membrane</keyword>
<keyword evidence="6 12" id="KW-1133">Transmembrane helix</keyword>
<evidence type="ECO:0000256" key="9">
    <source>
        <dbReference type="ARBA" id="ARBA00023170"/>
    </source>
</evidence>
<evidence type="ECO:0000259" key="13">
    <source>
        <dbReference type="PROSITE" id="PS50259"/>
    </source>
</evidence>
<dbReference type="Pfam" id="PF01094">
    <property type="entry name" value="ANF_receptor"/>
    <property type="match status" value="1"/>
</dbReference>
<dbReference type="InterPro" id="IPR028082">
    <property type="entry name" value="Peripla_BP_I"/>
</dbReference>
<dbReference type="PRINTS" id="PR00248">
    <property type="entry name" value="GPCRMGR"/>
</dbReference>
<feature type="transmembrane region" description="Helical" evidence="12">
    <location>
        <begin position="757"/>
        <end position="777"/>
    </location>
</feature>
<dbReference type="Pfam" id="PF00003">
    <property type="entry name" value="7tm_3"/>
    <property type="match status" value="1"/>
</dbReference>
<evidence type="ECO:0000256" key="3">
    <source>
        <dbReference type="ARBA" id="ARBA00022475"/>
    </source>
</evidence>
<keyword evidence="3" id="KW-1003">Cell membrane</keyword>
<protein>
    <submittedName>
        <fullName evidence="15">Extracellular calcium-sensing receptor</fullName>
    </submittedName>
</protein>
<dbReference type="InterPro" id="IPR001828">
    <property type="entry name" value="ANF_lig-bd_rcpt"/>
</dbReference>
<dbReference type="Proteomes" id="UP000186698">
    <property type="component" value="Chromosome 3L"/>
</dbReference>
<dbReference type="PANTHER" id="PTHR24061:SF621">
    <property type="entry name" value="EXTRACELLULAR CALCIUM-SENSING RECEPTOR"/>
    <property type="match status" value="1"/>
</dbReference>
<keyword evidence="11" id="KW-0807">Transducer</keyword>
<evidence type="ECO:0000256" key="5">
    <source>
        <dbReference type="ARBA" id="ARBA00022729"/>
    </source>
</evidence>
<reference evidence="15" key="1">
    <citation type="submission" date="2025-08" db="UniProtKB">
        <authorList>
            <consortium name="RefSeq"/>
        </authorList>
    </citation>
    <scope>IDENTIFICATION</scope>
    <source>
        <strain evidence="15">J_2021</strain>
        <tissue evidence="15">Erythrocytes</tissue>
    </source>
</reference>
<dbReference type="Gene3D" id="3.40.50.2300">
    <property type="match status" value="2"/>
</dbReference>
<dbReference type="InterPro" id="IPR004073">
    <property type="entry name" value="GPCR_3_vmron_rcpt_2"/>
</dbReference>
<dbReference type="InterPro" id="IPR000068">
    <property type="entry name" value="GPCR_3_Ca_sens_rcpt-rel"/>
</dbReference>
<feature type="transmembrane region" description="Helical" evidence="12">
    <location>
        <begin position="673"/>
        <end position="694"/>
    </location>
</feature>
<evidence type="ECO:0000313" key="15">
    <source>
        <dbReference type="RefSeq" id="XP_041441591.1"/>
    </source>
</evidence>
<dbReference type="RefSeq" id="XP_041441591.1">
    <property type="nucleotide sequence ID" value="XM_041585657.1"/>
</dbReference>
<keyword evidence="14" id="KW-1185">Reference proteome</keyword>
<dbReference type="PANTHER" id="PTHR24061">
    <property type="entry name" value="CALCIUM-SENSING RECEPTOR-RELATED"/>
    <property type="match status" value="1"/>
</dbReference>
<name>A0A8J1MJL7_XENLA</name>
<dbReference type="AlphaFoldDB" id="A0A8J1MJL7"/>
<dbReference type="Pfam" id="PF07562">
    <property type="entry name" value="NCD3G"/>
    <property type="match status" value="1"/>
</dbReference>
<dbReference type="FunFam" id="3.40.50.2300:FF:000016">
    <property type="entry name" value="Taste 1 receptor member 2"/>
    <property type="match status" value="1"/>
</dbReference>
<dbReference type="KEGG" id="xla:108710406"/>
<evidence type="ECO:0000256" key="12">
    <source>
        <dbReference type="SAM" id="Phobius"/>
    </source>
</evidence>
<dbReference type="GO" id="GO:0005886">
    <property type="term" value="C:plasma membrane"/>
    <property type="evidence" value="ECO:0000318"/>
    <property type="project" value="GO_Central"/>
</dbReference>
<evidence type="ECO:0000256" key="11">
    <source>
        <dbReference type="ARBA" id="ARBA00023224"/>
    </source>
</evidence>
<dbReference type="OrthoDB" id="5984008at2759"/>
<dbReference type="PRINTS" id="PR01535">
    <property type="entry name" value="VOMERONASL2R"/>
</dbReference>
<dbReference type="SUPFAM" id="SSF53822">
    <property type="entry name" value="Periplasmic binding protein-like I"/>
    <property type="match status" value="1"/>
</dbReference>
<feature type="transmembrane region" description="Helical" evidence="12">
    <location>
        <begin position="789"/>
        <end position="813"/>
    </location>
</feature>
<organism evidence="14 15">
    <name type="scientific">Xenopus laevis</name>
    <name type="common">African clawed frog</name>
    <dbReference type="NCBI Taxonomy" id="8355"/>
    <lineage>
        <taxon>Eukaryota</taxon>
        <taxon>Metazoa</taxon>
        <taxon>Chordata</taxon>
        <taxon>Craniata</taxon>
        <taxon>Vertebrata</taxon>
        <taxon>Euteleostomi</taxon>
        <taxon>Amphibia</taxon>
        <taxon>Batrachia</taxon>
        <taxon>Anura</taxon>
        <taxon>Pipoidea</taxon>
        <taxon>Pipidae</taxon>
        <taxon>Xenopodinae</taxon>
        <taxon>Xenopus</taxon>
        <taxon>Xenopus</taxon>
    </lineage>
</organism>
<keyword evidence="5" id="KW-0732">Signal</keyword>
<evidence type="ECO:0000256" key="7">
    <source>
        <dbReference type="ARBA" id="ARBA00023040"/>
    </source>
</evidence>
<evidence type="ECO:0000256" key="2">
    <source>
        <dbReference type="ARBA" id="ARBA00007242"/>
    </source>
</evidence>
<dbReference type="CDD" id="cd06365">
    <property type="entry name" value="PBP1_pheromone_receptor"/>
    <property type="match status" value="1"/>
</dbReference>
<keyword evidence="4 12" id="KW-0812">Transmembrane</keyword>
<gene>
    <name evidence="15" type="primary">LOC108710406</name>
</gene>
<comment type="similarity">
    <text evidence="2">Belongs to the G-protein coupled receptor 3 family.</text>
</comment>
<evidence type="ECO:0000256" key="1">
    <source>
        <dbReference type="ARBA" id="ARBA00004651"/>
    </source>
</evidence>
<feature type="transmembrane region" description="Helical" evidence="12">
    <location>
        <begin position="634"/>
        <end position="657"/>
    </location>
</feature>
<dbReference type="InterPro" id="IPR017978">
    <property type="entry name" value="GPCR_3_C"/>
</dbReference>
<dbReference type="InterPro" id="IPR000337">
    <property type="entry name" value="GPCR_3"/>
</dbReference>
<accession>A0A8J1MJL7</accession>
<comment type="subcellular location">
    <subcellularLocation>
        <location evidence="1">Cell membrane</location>
        <topology evidence="1">Multi-pass membrane protein</topology>
    </subcellularLocation>
</comment>
<dbReference type="InterPro" id="IPR011500">
    <property type="entry name" value="GPCR_3_9-Cys_dom"/>
</dbReference>
<dbReference type="Gene3D" id="2.10.50.30">
    <property type="entry name" value="GPCR, family 3, nine cysteines domain"/>
    <property type="match status" value="1"/>
</dbReference>
<evidence type="ECO:0000256" key="4">
    <source>
        <dbReference type="ARBA" id="ARBA00022692"/>
    </source>
</evidence>
<dbReference type="CDD" id="cd15283">
    <property type="entry name" value="7tmC_V2R_pheromone"/>
    <property type="match status" value="1"/>
</dbReference>
<feature type="domain" description="G-protein coupled receptors family 3 profile" evidence="13">
    <location>
        <begin position="563"/>
        <end position="827"/>
    </location>
</feature>
<dbReference type="InterPro" id="IPR038550">
    <property type="entry name" value="GPCR_3_9-Cys_sf"/>
</dbReference>
<dbReference type="GeneID" id="108710406"/>
<feature type="transmembrane region" description="Helical" evidence="12">
    <location>
        <begin position="722"/>
        <end position="745"/>
    </location>
</feature>
<feature type="transmembrane region" description="Helical" evidence="12">
    <location>
        <begin position="563"/>
        <end position="586"/>
    </location>
</feature>
<keyword evidence="10" id="KW-0325">Glycoprotein</keyword>
<evidence type="ECO:0000313" key="14">
    <source>
        <dbReference type="Proteomes" id="UP000186698"/>
    </source>
</evidence>
<evidence type="ECO:0000256" key="10">
    <source>
        <dbReference type="ARBA" id="ARBA00023180"/>
    </source>
</evidence>
<evidence type="ECO:0000256" key="6">
    <source>
        <dbReference type="ARBA" id="ARBA00022989"/>
    </source>
</evidence>